<gene>
    <name evidence="1" type="ORF">A4H97_04900</name>
</gene>
<keyword evidence="2" id="KW-1185">Reference proteome</keyword>
<reference evidence="2" key="1">
    <citation type="submission" date="2016-04" db="EMBL/GenBank/DDBJ databases">
        <authorList>
            <person name="Chen L."/>
            <person name="Zhuang W."/>
            <person name="Wang G."/>
        </authorList>
    </citation>
    <scope>NUCLEOTIDE SEQUENCE [LARGE SCALE GENOMIC DNA]</scope>
    <source>
        <strain evidence="2">17621</strain>
    </source>
</reference>
<proteinExistence type="predicted"/>
<dbReference type="RefSeq" id="WP_081200870.1">
    <property type="nucleotide sequence ID" value="NZ_FOCZ01000002.1"/>
</dbReference>
<accession>A0A1V9ELN9</accession>
<dbReference type="Proteomes" id="UP000192610">
    <property type="component" value="Unassembled WGS sequence"/>
</dbReference>
<comment type="caution">
    <text evidence="1">The sequence shown here is derived from an EMBL/GenBank/DDBJ whole genome shotgun (WGS) entry which is preliminary data.</text>
</comment>
<evidence type="ECO:0000313" key="1">
    <source>
        <dbReference type="EMBL" id="OQP46864.1"/>
    </source>
</evidence>
<protein>
    <recommendedName>
        <fullName evidence="3">Prokaryotic RING finger family 4</fullName>
    </recommendedName>
</protein>
<sequence length="743" mass="83576">MNPLLKVSIRQQAIFIPDNAITNNYDTLTGNTGLLVANLASLGYGVSEPLLKALNNTVPGFQLTILEMLRDVTGVNKNWTPLVKDWLVPTGESIIDHIVTFFANIYKTKGPVLPCGHTIPANTFPLQRYNGCPFCGTPFEFGAIEDYKQGSEQKILELWTSKDAANFLADLLSSKTALDATQMDSLKILLSELPLPQVQVGMKETLMAVTDLYISRNEAEKVQSLFNSPTDVLRYLWYKHTGFLQIIEPGTILKRKVTNNSHLVAKLNNSAHTKLNVKAALKLKYTRKESVMVASWLNNMNLDTAKMCEMMHPKRGMWVRFIRALRLAEYSKRTGYDKLRDLLDKFYKEDYEVWQGLVEHYKLRYDVTTTFALLQQRPGLFARSLFANMLWFGSDIAIAAFMDIIDKVPARLLFTLAMYAENYFDKTNTRSVKPLGGVNKNIPPNRMLAMYTDEQLEEMQAAVVDLCFLAVKTRFAKIPATGKTMYIEPSLFKIPVSIGDRSDTVQDMSAALMGARFAVEGNSVRLFMQWGTGLHAQHMDMDLSCLIAYNNKTERCSYSALTVTGCKHSGDIRHIPNKIGTAEYIEIDLAELQKAGAKYVSFTCNAYSNGSITPNLVVGWMNSKHKMTVSENTGVAYDPSCVQHQVRVVNDLSKGLVFGVLDVQRREIIWLEMQFSGQIVQNLDTRNVEALLKKLNSKLTIGELLKIKAEAQHLQLVETPEADEVYTTRWAQNTAAVTKLLID</sequence>
<dbReference type="AlphaFoldDB" id="A0A1V9ELN9"/>
<dbReference type="EMBL" id="LVXG01000023">
    <property type="protein sequence ID" value="OQP46864.1"/>
    <property type="molecule type" value="Genomic_DNA"/>
</dbReference>
<dbReference type="OrthoDB" id="1056332at2"/>
<dbReference type="STRING" id="354355.SAMN05660816_01003"/>
<organism evidence="1 2">
    <name type="scientific">Niastella yeongjuensis</name>
    <dbReference type="NCBI Taxonomy" id="354355"/>
    <lineage>
        <taxon>Bacteria</taxon>
        <taxon>Pseudomonadati</taxon>
        <taxon>Bacteroidota</taxon>
        <taxon>Chitinophagia</taxon>
        <taxon>Chitinophagales</taxon>
        <taxon>Chitinophagaceae</taxon>
        <taxon>Niastella</taxon>
    </lineage>
</organism>
<name>A0A1V9ELN9_9BACT</name>
<evidence type="ECO:0000313" key="2">
    <source>
        <dbReference type="Proteomes" id="UP000192610"/>
    </source>
</evidence>
<evidence type="ECO:0008006" key="3">
    <source>
        <dbReference type="Google" id="ProtNLM"/>
    </source>
</evidence>